<dbReference type="RefSeq" id="WP_168553255.1">
    <property type="nucleotide sequence ID" value="NZ_JAAWWL010000002.1"/>
</dbReference>
<dbReference type="EMBL" id="JAAWWL010000002">
    <property type="protein sequence ID" value="NKI33106.1"/>
    <property type="molecule type" value="Genomic_DNA"/>
</dbReference>
<keyword evidence="2" id="KW-1185">Reference proteome</keyword>
<accession>A0ABX1GT60</accession>
<reference evidence="1 2" key="1">
    <citation type="submission" date="2020-04" db="EMBL/GenBank/DDBJ databases">
        <authorList>
            <person name="Yoon J."/>
        </authorList>
    </citation>
    <scope>NUCLEOTIDE SEQUENCE [LARGE SCALE GENOMIC DNA]</scope>
    <source>
        <strain evidence="1 2">DJ-13</strain>
    </source>
</reference>
<evidence type="ECO:0000313" key="2">
    <source>
        <dbReference type="Proteomes" id="UP000718451"/>
    </source>
</evidence>
<dbReference type="Proteomes" id="UP000718451">
    <property type="component" value="Unassembled WGS sequence"/>
</dbReference>
<sequence length="207" mass="23270">MNAKWYASTLFILLVLFGLSKAPNKALNQQIVLQFVDLELASETDHAKVLADIQHKLKLLGIEAIEIVENDQRQISVRYYSEIDVETVERFLTNENQTATSNGDEFPTDFPKENESKNYQLVVSDLYAKVDGSFNTQGTLVSNQNKSDVRQTSPFQDTLSFGATLDFNTCPSSVQTLKINSNILIAFDKFSYRIPEIRAGPSHQINA</sequence>
<organism evidence="1 2">
    <name type="scientific">Croceivirga thetidis</name>
    <dbReference type="NCBI Taxonomy" id="2721623"/>
    <lineage>
        <taxon>Bacteria</taxon>
        <taxon>Pseudomonadati</taxon>
        <taxon>Bacteroidota</taxon>
        <taxon>Flavobacteriia</taxon>
        <taxon>Flavobacteriales</taxon>
        <taxon>Flavobacteriaceae</taxon>
        <taxon>Croceivirga</taxon>
    </lineage>
</organism>
<comment type="caution">
    <text evidence="1">The sequence shown here is derived from an EMBL/GenBank/DDBJ whole genome shotgun (WGS) entry which is preliminary data.</text>
</comment>
<gene>
    <name evidence="1" type="ORF">HCU67_14210</name>
</gene>
<proteinExistence type="predicted"/>
<name>A0ABX1GT60_9FLAO</name>
<evidence type="ECO:0000313" key="1">
    <source>
        <dbReference type="EMBL" id="NKI33106.1"/>
    </source>
</evidence>
<protein>
    <submittedName>
        <fullName evidence="1">Uncharacterized protein</fullName>
    </submittedName>
</protein>